<dbReference type="STRING" id="3641.A0A061F7F8"/>
<dbReference type="SUPFAM" id="SSF56219">
    <property type="entry name" value="DNase I-like"/>
    <property type="match status" value="1"/>
</dbReference>
<dbReference type="AlphaFoldDB" id="A0A061F7F8"/>
<name>A0A061F7F8_THECC</name>
<proteinExistence type="predicted"/>
<gene>
    <name evidence="1" type="ORF">TCM_031794</name>
</gene>
<keyword evidence="2" id="KW-1185">Reference proteome</keyword>
<sequence>MVRLGRKAQWTNEVGLGRLRAAQITWAIILAQAREVQSYLQKEGIMVLVRQAGGLNVIVTFGNKGEMEVVLDQYYDIFSVWFENIKPYNMEKDERRYKVWVKIEELPTHLWNLKMFEAIGNCWGKFLKVDQETERRSRLDVAVIKVEIMSKKNVPVNQQIIVNGKAYIMRTSIIREESCDMERQACDEALCKAWACCEPRPIEQREEALQTMEVSRCLSLEFDAERNEVLKQMAEAEEGKKCGLGNIYAPNDERDRNEMLEELKQIVTGNDLCWVLGGDFNTVRIEDERIGRGDVRKAAA</sequence>
<dbReference type="Gramene" id="EOY13275">
    <property type="protein sequence ID" value="EOY13275"/>
    <property type="gene ID" value="TCM_031794"/>
</dbReference>
<dbReference type="HOGENOM" id="CLU_928774_0_0_1"/>
<organism evidence="1 2">
    <name type="scientific">Theobroma cacao</name>
    <name type="common">Cacao</name>
    <name type="synonym">Cocoa</name>
    <dbReference type="NCBI Taxonomy" id="3641"/>
    <lineage>
        <taxon>Eukaryota</taxon>
        <taxon>Viridiplantae</taxon>
        <taxon>Streptophyta</taxon>
        <taxon>Embryophyta</taxon>
        <taxon>Tracheophyta</taxon>
        <taxon>Spermatophyta</taxon>
        <taxon>Magnoliopsida</taxon>
        <taxon>eudicotyledons</taxon>
        <taxon>Gunneridae</taxon>
        <taxon>Pentapetalae</taxon>
        <taxon>rosids</taxon>
        <taxon>malvids</taxon>
        <taxon>Malvales</taxon>
        <taxon>Malvaceae</taxon>
        <taxon>Byttnerioideae</taxon>
        <taxon>Theobroma</taxon>
    </lineage>
</organism>
<dbReference type="InterPro" id="IPR036691">
    <property type="entry name" value="Endo/exonu/phosph_ase_sf"/>
</dbReference>
<dbReference type="Proteomes" id="UP000026915">
    <property type="component" value="Chromosome 7"/>
</dbReference>
<evidence type="ECO:0000313" key="1">
    <source>
        <dbReference type="EMBL" id="EOY13275.1"/>
    </source>
</evidence>
<dbReference type="Gene3D" id="3.60.10.10">
    <property type="entry name" value="Endonuclease/exonuclease/phosphatase"/>
    <property type="match status" value="1"/>
</dbReference>
<protein>
    <submittedName>
        <fullName evidence="1">Uncharacterized protein</fullName>
    </submittedName>
</protein>
<reference evidence="1 2" key="1">
    <citation type="journal article" date="2013" name="Genome Biol.">
        <title>The genome sequence of the most widely cultivated cacao type and its use to identify candidate genes regulating pod color.</title>
        <authorList>
            <person name="Motamayor J.C."/>
            <person name="Mockaitis K."/>
            <person name="Schmutz J."/>
            <person name="Haiminen N."/>
            <person name="Iii D.L."/>
            <person name="Cornejo O."/>
            <person name="Findley S.D."/>
            <person name="Zheng P."/>
            <person name="Utro F."/>
            <person name="Royaert S."/>
            <person name="Saski C."/>
            <person name="Jenkins J."/>
            <person name="Podicheti R."/>
            <person name="Zhao M."/>
            <person name="Scheffler B.E."/>
            <person name="Stack J.C."/>
            <person name="Feltus F.A."/>
            <person name="Mustiga G.M."/>
            <person name="Amores F."/>
            <person name="Phillips W."/>
            <person name="Marelli J.P."/>
            <person name="May G.D."/>
            <person name="Shapiro H."/>
            <person name="Ma J."/>
            <person name="Bustamante C.D."/>
            <person name="Schnell R.J."/>
            <person name="Main D."/>
            <person name="Gilbert D."/>
            <person name="Parida L."/>
            <person name="Kuhn D.N."/>
        </authorList>
    </citation>
    <scope>NUCLEOTIDE SEQUENCE [LARGE SCALE GENOMIC DNA]</scope>
    <source>
        <strain evidence="2">cv. Matina 1-6</strain>
    </source>
</reference>
<dbReference type="EMBL" id="CM001885">
    <property type="protein sequence ID" value="EOY13275.1"/>
    <property type="molecule type" value="Genomic_DNA"/>
</dbReference>
<dbReference type="InParanoid" id="A0A061F7F8"/>
<evidence type="ECO:0000313" key="2">
    <source>
        <dbReference type="Proteomes" id="UP000026915"/>
    </source>
</evidence>
<accession>A0A061F7F8</accession>
<dbReference type="PANTHER" id="PTHR34427">
    <property type="entry name" value="DUF4283 DOMAIN PROTEIN"/>
    <property type="match status" value="1"/>
</dbReference>
<dbReference type="PANTHER" id="PTHR34427:SF5">
    <property type="entry name" value="DUF4283 DOMAIN-CONTAINING PROTEIN"/>
    <property type="match status" value="1"/>
</dbReference>